<protein>
    <submittedName>
        <fullName evidence="1">Uncharacterized protein</fullName>
    </submittedName>
</protein>
<comment type="caution">
    <text evidence="1">The sequence shown here is derived from an EMBL/GenBank/DDBJ whole genome shotgun (WGS) entry which is preliminary data.</text>
</comment>
<dbReference type="Proteomes" id="UP000295531">
    <property type="component" value="Unassembled WGS sequence"/>
</dbReference>
<gene>
    <name evidence="1" type="ORF">DEU29_101252</name>
</gene>
<dbReference type="EMBL" id="SNXI01000001">
    <property type="protein sequence ID" value="TDP40702.1"/>
    <property type="molecule type" value="Genomic_DNA"/>
</dbReference>
<sequence length="77" mass="8560">MSGISSVLIDRAIHGLEEKPMISLQGCKEDLAYHRSVVTKLSAARPLTASQSERLVHHKAQINRLQSIASYWFAVTL</sequence>
<accession>A0A4R6PQ78</accession>
<proteinExistence type="predicted"/>
<name>A0A4R6PQ78_9GAMM</name>
<organism evidence="1 2">
    <name type="scientific">Idiomarina aquatica</name>
    <dbReference type="NCBI Taxonomy" id="1327752"/>
    <lineage>
        <taxon>Bacteria</taxon>
        <taxon>Pseudomonadati</taxon>
        <taxon>Pseudomonadota</taxon>
        <taxon>Gammaproteobacteria</taxon>
        <taxon>Alteromonadales</taxon>
        <taxon>Idiomarinaceae</taxon>
        <taxon>Idiomarina</taxon>
    </lineage>
</organism>
<evidence type="ECO:0000313" key="1">
    <source>
        <dbReference type="EMBL" id="TDP40702.1"/>
    </source>
</evidence>
<dbReference type="RefSeq" id="WP_133538389.1">
    <property type="nucleotide sequence ID" value="NZ_SNXI01000001.1"/>
</dbReference>
<dbReference type="AlphaFoldDB" id="A0A4R6PQ78"/>
<evidence type="ECO:0000313" key="2">
    <source>
        <dbReference type="Proteomes" id="UP000295531"/>
    </source>
</evidence>
<reference evidence="1 2" key="1">
    <citation type="submission" date="2019-03" db="EMBL/GenBank/DDBJ databases">
        <title>Freshwater and sediment microbial communities from various areas in North America, analyzing microbe dynamics in response to fracking.</title>
        <authorList>
            <person name="Lamendella R."/>
        </authorList>
    </citation>
    <scope>NUCLEOTIDE SEQUENCE [LARGE SCALE GENOMIC DNA]</scope>
    <source>
        <strain evidence="1 2">18_TX</strain>
    </source>
</reference>
<keyword evidence="2" id="KW-1185">Reference proteome</keyword>